<dbReference type="GO" id="GO:0016020">
    <property type="term" value="C:membrane"/>
    <property type="evidence" value="ECO:0007669"/>
    <property type="project" value="UniProtKB-SubCell"/>
</dbReference>
<dbReference type="CDD" id="cd06225">
    <property type="entry name" value="HAMP"/>
    <property type="match status" value="1"/>
</dbReference>
<dbReference type="STRING" id="887144.BJF91_23065"/>
<dbReference type="SUPFAM" id="SSF158472">
    <property type="entry name" value="HAMP domain-like"/>
    <property type="match status" value="1"/>
</dbReference>
<evidence type="ECO:0000256" key="6">
    <source>
        <dbReference type="SAM" id="Phobius"/>
    </source>
</evidence>
<dbReference type="GO" id="GO:0007165">
    <property type="term" value="P:signal transduction"/>
    <property type="evidence" value="ECO:0007669"/>
    <property type="project" value="UniProtKB-KW"/>
</dbReference>
<dbReference type="SMART" id="SM00304">
    <property type="entry name" value="HAMP"/>
    <property type="match status" value="2"/>
</dbReference>
<dbReference type="Proteomes" id="UP000544107">
    <property type="component" value="Unassembled WGS sequence"/>
</dbReference>
<feature type="domain" description="HAMP" evidence="8">
    <location>
        <begin position="208"/>
        <end position="261"/>
    </location>
</feature>
<evidence type="ECO:0000256" key="3">
    <source>
        <dbReference type="ARBA" id="ARBA00029447"/>
    </source>
</evidence>
<dbReference type="GO" id="GO:0006935">
    <property type="term" value="P:chemotaxis"/>
    <property type="evidence" value="ECO:0007669"/>
    <property type="project" value="UniProtKB-KW"/>
</dbReference>
<evidence type="ECO:0000259" key="8">
    <source>
        <dbReference type="PROSITE" id="PS50885"/>
    </source>
</evidence>
<keyword evidence="6" id="KW-1133">Transmembrane helix</keyword>
<sequence>MSFQDLSLSKKLYLTFVAIMAGCFIASAVVFLQGRQVKAALEEHAQIEQVGYALDLTLQAMLEEAVNHRGYLLLGSDTTYKALFDNRDKVVRYLGDARIAAAGKPAVLALLDDIKRTADTFHTQLVLPQVEARKAGKTAEEVSTLYAAKGELDAFRDAAAKAKTAVISLSDEQRQIQSQAQARLEMALFLGAALAGALAILLIWLLARSIVNPITGMTVAMTRLAEGDHGVDVPAVNRADEVGRMAKAVLVFKDAAIEKLRLTGETETMRRRVEAEQQAAQAQKQQEADEISFVVVQLAQGLSALANGNVAYRLTEPFVERLDGLRVNFNESLSKLQAALKTVGANAQAINAGAAEIRASADDLAKRTEQQAASVEETAAALEQVTRTVNDSARRAEDVGQLVATTRTGAERSGEVVRNAVAAMTEIEKSSGEIGSIIGVIEDIAFQTNLLALNAGVEAARAGEAGKGFAVVAQEVRALAERSAKAAKEIKVLISASSAQVGSGVSLVGETGRELEQIVKAVQEISENVTAIVTAAREQSTGLSEINTAVTAMDQGTQQNAAMVEEQTAASHTLASEADALMDLLRQFKLEDGPATGSRAPAGSAMSAGARPTQAAGKPPVASPARALASKLGKAFGGGSASAAVKQEWSEF</sequence>
<evidence type="ECO:0000313" key="9">
    <source>
        <dbReference type="EMBL" id="MBB4007004.1"/>
    </source>
</evidence>
<evidence type="ECO:0000256" key="5">
    <source>
        <dbReference type="SAM" id="MobiDB-lite"/>
    </source>
</evidence>
<dbReference type="PANTHER" id="PTHR43531:SF11">
    <property type="entry name" value="METHYL-ACCEPTING CHEMOTAXIS PROTEIN 3"/>
    <property type="match status" value="1"/>
</dbReference>
<comment type="similarity">
    <text evidence="3">Belongs to the methyl-accepting chemotaxis (MCP) protein family.</text>
</comment>
<dbReference type="Pfam" id="PF05227">
    <property type="entry name" value="CHASE3"/>
    <property type="match status" value="1"/>
</dbReference>
<keyword evidence="6" id="KW-0812">Transmembrane</keyword>
<evidence type="ECO:0000256" key="2">
    <source>
        <dbReference type="ARBA" id="ARBA00022500"/>
    </source>
</evidence>
<organism evidence="10 11">
    <name type="scientific">Allorhizobium taibaishanense</name>
    <dbReference type="NCBI Taxonomy" id="887144"/>
    <lineage>
        <taxon>Bacteria</taxon>
        <taxon>Pseudomonadati</taxon>
        <taxon>Pseudomonadota</taxon>
        <taxon>Alphaproteobacteria</taxon>
        <taxon>Hyphomicrobiales</taxon>
        <taxon>Rhizobiaceae</taxon>
        <taxon>Rhizobium/Agrobacterium group</taxon>
        <taxon>Allorhizobium</taxon>
    </lineage>
</organism>
<dbReference type="PROSITE" id="PS50111">
    <property type="entry name" value="CHEMOTAXIS_TRANSDUC_2"/>
    <property type="match status" value="1"/>
</dbReference>
<feature type="domain" description="HAMP" evidence="8">
    <location>
        <begin position="289"/>
        <end position="341"/>
    </location>
</feature>
<dbReference type="Proteomes" id="UP000185598">
    <property type="component" value="Unassembled WGS sequence"/>
</dbReference>
<evidence type="ECO:0000313" key="10">
    <source>
        <dbReference type="EMBL" id="OLP51821.1"/>
    </source>
</evidence>
<dbReference type="OrthoDB" id="8482111at2"/>
<evidence type="ECO:0000313" key="12">
    <source>
        <dbReference type="Proteomes" id="UP000544107"/>
    </source>
</evidence>
<evidence type="ECO:0000256" key="1">
    <source>
        <dbReference type="ARBA" id="ARBA00004370"/>
    </source>
</evidence>
<gene>
    <name evidence="10" type="ORF">BJF91_23065</name>
    <name evidence="9" type="ORF">GGQ71_001267</name>
</gene>
<dbReference type="InterPro" id="IPR004089">
    <property type="entry name" value="MCPsignal_dom"/>
</dbReference>
<feature type="transmembrane region" description="Helical" evidence="6">
    <location>
        <begin position="187"/>
        <end position="207"/>
    </location>
</feature>
<dbReference type="InterPro" id="IPR007891">
    <property type="entry name" value="CHASE3"/>
</dbReference>
<dbReference type="Pfam" id="PF00015">
    <property type="entry name" value="MCPsignal"/>
    <property type="match status" value="1"/>
</dbReference>
<comment type="subcellular location">
    <subcellularLocation>
        <location evidence="1">Membrane</location>
    </subcellularLocation>
</comment>
<dbReference type="SMART" id="SM00283">
    <property type="entry name" value="MA"/>
    <property type="match status" value="1"/>
</dbReference>
<evidence type="ECO:0000259" key="7">
    <source>
        <dbReference type="PROSITE" id="PS50111"/>
    </source>
</evidence>
<keyword evidence="11" id="KW-1185">Reference proteome</keyword>
<feature type="transmembrane region" description="Helical" evidence="6">
    <location>
        <begin position="12"/>
        <end position="32"/>
    </location>
</feature>
<keyword evidence="4" id="KW-0807">Transducer</keyword>
<dbReference type="Gene3D" id="1.10.287.950">
    <property type="entry name" value="Methyl-accepting chemotaxis protein"/>
    <property type="match status" value="1"/>
</dbReference>
<reference evidence="10 11" key="1">
    <citation type="submission" date="2016-09" db="EMBL/GenBank/DDBJ databases">
        <title>Rhizobium oryziradicis sp. nov., isolated from the root of rice.</title>
        <authorList>
            <person name="Zhao J."/>
            <person name="Zhang X."/>
        </authorList>
    </citation>
    <scope>NUCLEOTIDE SEQUENCE [LARGE SCALE GENOMIC DNA]</scope>
    <source>
        <strain evidence="10 11">14971</strain>
    </source>
</reference>
<reference evidence="9 12" key="2">
    <citation type="submission" date="2020-08" db="EMBL/GenBank/DDBJ databases">
        <title>Genomic Encyclopedia of Type Strains, Phase IV (KMG-IV): sequencing the most valuable type-strain genomes for metagenomic binning, comparative biology and taxonomic classification.</title>
        <authorList>
            <person name="Goeker M."/>
        </authorList>
    </citation>
    <scope>NUCLEOTIDE SEQUENCE [LARGE SCALE GENOMIC DNA]</scope>
    <source>
        <strain evidence="9 12">DSM 100021</strain>
    </source>
</reference>
<feature type="domain" description="Methyl-accepting transducer" evidence="7">
    <location>
        <begin position="346"/>
        <end position="575"/>
    </location>
</feature>
<dbReference type="Pfam" id="PF00672">
    <property type="entry name" value="HAMP"/>
    <property type="match status" value="1"/>
</dbReference>
<name>A0A1Q9AAH2_9HYPH</name>
<dbReference type="PANTHER" id="PTHR43531">
    <property type="entry name" value="PROTEIN ICFG"/>
    <property type="match status" value="1"/>
</dbReference>
<dbReference type="Gene3D" id="6.10.340.10">
    <property type="match status" value="1"/>
</dbReference>
<dbReference type="SUPFAM" id="SSF58104">
    <property type="entry name" value="Methyl-accepting chemotaxis protein (MCP) signaling domain"/>
    <property type="match status" value="1"/>
</dbReference>
<feature type="region of interest" description="Disordered" evidence="5">
    <location>
        <begin position="592"/>
        <end position="624"/>
    </location>
</feature>
<dbReference type="RefSeq" id="WP_075612950.1">
    <property type="nucleotide sequence ID" value="NZ_JACIED010000002.1"/>
</dbReference>
<dbReference type="AlphaFoldDB" id="A0A1Q9AAH2"/>
<dbReference type="InterPro" id="IPR004090">
    <property type="entry name" value="Chemotax_Me-accpt_rcpt"/>
</dbReference>
<protein>
    <submittedName>
        <fullName evidence="9 10">Chemotaxis protein</fullName>
    </submittedName>
</protein>
<dbReference type="FunFam" id="1.10.287.950:FF:000001">
    <property type="entry name" value="Methyl-accepting chemotaxis sensory transducer"/>
    <property type="match status" value="1"/>
</dbReference>
<dbReference type="GO" id="GO:0004888">
    <property type="term" value="F:transmembrane signaling receptor activity"/>
    <property type="evidence" value="ECO:0007669"/>
    <property type="project" value="InterPro"/>
</dbReference>
<dbReference type="EMBL" id="MKIN01000018">
    <property type="protein sequence ID" value="OLP51821.1"/>
    <property type="molecule type" value="Genomic_DNA"/>
</dbReference>
<dbReference type="PROSITE" id="PS50885">
    <property type="entry name" value="HAMP"/>
    <property type="match status" value="2"/>
</dbReference>
<evidence type="ECO:0000256" key="4">
    <source>
        <dbReference type="PROSITE-ProRule" id="PRU00284"/>
    </source>
</evidence>
<proteinExistence type="inferred from homology"/>
<keyword evidence="6" id="KW-0472">Membrane</keyword>
<dbReference type="InterPro" id="IPR051310">
    <property type="entry name" value="MCP_chemotaxis"/>
</dbReference>
<evidence type="ECO:0000313" key="11">
    <source>
        <dbReference type="Proteomes" id="UP000185598"/>
    </source>
</evidence>
<dbReference type="InterPro" id="IPR003660">
    <property type="entry name" value="HAMP_dom"/>
</dbReference>
<dbReference type="PRINTS" id="PR00260">
    <property type="entry name" value="CHEMTRNSDUCR"/>
</dbReference>
<accession>A0A1Q9AAH2</accession>
<dbReference type="EMBL" id="JACIED010000002">
    <property type="protein sequence ID" value="MBB4007004.1"/>
    <property type="molecule type" value="Genomic_DNA"/>
</dbReference>
<comment type="caution">
    <text evidence="10">The sequence shown here is derived from an EMBL/GenBank/DDBJ whole genome shotgun (WGS) entry which is preliminary data.</text>
</comment>
<keyword evidence="2" id="KW-0145">Chemotaxis</keyword>
<dbReference type="CDD" id="cd11386">
    <property type="entry name" value="MCP_signal"/>
    <property type="match status" value="1"/>
</dbReference>